<evidence type="ECO:0000256" key="1">
    <source>
        <dbReference type="ARBA" id="ARBA00001947"/>
    </source>
</evidence>
<gene>
    <name evidence="17" type="ORF">EV213_103319</name>
</gene>
<dbReference type="InterPro" id="IPR002125">
    <property type="entry name" value="CMP_dCMP_dom"/>
</dbReference>
<name>A0A4R6U9R1_9BACI</name>
<dbReference type="GO" id="GO:0072527">
    <property type="term" value="P:pyrimidine-containing compound metabolic process"/>
    <property type="evidence" value="ECO:0007669"/>
    <property type="project" value="UniProtKB-ARBA"/>
</dbReference>
<evidence type="ECO:0000256" key="12">
    <source>
        <dbReference type="PIRSR" id="PIRSR606262-1"/>
    </source>
</evidence>
<dbReference type="AlphaFoldDB" id="A0A4R6U9R1"/>
<proteinExistence type="inferred from homology"/>
<keyword evidence="6 14" id="KW-0479">Metal-binding</keyword>
<evidence type="ECO:0000256" key="3">
    <source>
        <dbReference type="ARBA" id="ARBA00006576"/>
    </source>
</evidence>
<dbReference type="GO" id="GO:0055086">
    <property type="term" value="P:nucleobase-containing small molecule metabolic process"/>
    <property type="evidence" value="ECO:0007669"/>
    <property type="project" value="UniProtKB-ARBA"/>
</dbReference>
<keyword evidence="7 15" id="KW-0378">Hydrolase</keyword>
<dbReference type="PROSITE" id="PS51747">
    <property type="entry name" value="CYT_DCMP_DEAMINASES_2"/>
    <property type="match status" value="1"/>
</dbReference>
<feature type="binding site" evidence="14">
    <location>
        <position position="89"/>
    </location>
    <ligand>
        <name>Zn(2+)</name>
        <dbReference type="ChEBI" id="CHEBI:29105"/>
        <note>catalytic</note>
    </ligand>
</feature>
<feature type="binding site" evidence="13">
    <location>
        <begin position="42"/>
        <end position="48"/>
    </location>
    <ligand>
        <name>substrate</name>
    </ligand>
</feature>
<dbReference type="InterPro" id="IPR050202">
    <property type="entry name" value="Cyt/Deoxycyt_deaminase"/>
</dbReference>
<dbReference type="CDD" id="cd01283">
    <property type="entry name" value="cytidine_deaminase"/>
    <property type="match status" value="1"/>
</dbReference>
<dbReference type="SUPFAM" id="SSF53927">
    <property type="entry name" value="Cytidine deaminase-like"/>
    <property type="match status" value="1"/>
</dbReference>
<evidence type="ECO:0000256" key="8">
    <source>
        <dbReference type="ARBA" id="ARBA00022833"/>
    </source>
</evidence>
<comment type="catalytic activity">
    <reaction evidence="10 15">
        <text>2'-deoxycytidine + H2O + H(+) = 2'-deoxyuridine + NH4(+)</text>
        <dbReference type="Rhea" id="RHEA:13433"/>
        <dbReference type="ChEBI" id="CHEBI:15377"/>
        <dbReference type="ChEBI" id="CHEBI:15378"/>
        <dbReference type="ChEBI" id="CHEBI:15698"/>
        <dbReference type="ChEBI" id="CHEBI:16450"/>
        <dbReference type="ChEBI" id="CHEBI:28938"/>
        <dbReference type="EC" id="3.5.4.5"/>
    </reaction>
</comment>
<dbReference type="Proteomes" id="UP000295632">
    <property type="component" value="Unassembled WGS sequence"/>
</dbReference>
<evidence type="ECO:0000256" key="5">
    <source>
        <dbReference type="ARBA" id="ARBA00018266"/>
    </source>
</evidence>
<dbReference type="NCBIfam" id="TIGR01354">
    <property type="entry name" value="cyt_deam_tetra"/>
    <property type="match status" value="1"/>
</dbReference>
<evidence type="ECO:0000256" key="13">
    <source>
        <dbReference type="PIRSR" id="PIRSR606262-2"/>
    </source>
</evidence>
<evidence type="ECO:0000256" key="14">
    <source>
        <dbReference type="PIRSR" id="PIRSR606262-3"/>
    </source>
</evidence>
<reference evidence="17 18" key="1">
    <citation type="submission" date="2019-03" db="EMBL/GenBank/DDBJ databases">
        <title>Genomic Encyclopedia of Type Strains, Phase IV (KMG-IV): sequencing the most valuable type-strain genomes for metagenomic binning, comparative biology and taxonomic classification.</title>
        <authorList>
            <person name="Goeker M."/>
        </authorList>
    </citation>
    <scope>NUCLEOTIDE SEQUENCE [LARGE SCALE GENOMIC DNA]</scope>
    <source>
        <strain evidence="17 18">DSM 28697</strain>
    </source>
</reference>
<dbReference type="Pfam" id="PF00383">
    <property type="entry name" value="dCMP_cyt_deam_1"/>
    <property type="match status" value="1"/>
</dbReference>
<evidence type="ECO:0000256" key="2">
    <source>
        <dbReference type="ARBA" id="ARBA00003949"/>
    </source>
</evidence>
<evidence type="ECO:0000256" key="10">
    <source>
        <dbReference type="ARBA" id="ARBA00049252"/>
    </source>
</evidence>
<dbReference type="GO" id="GO:0004126">
    <property type="term" value="F:cytidine deaminase activity"/>
    <property type="evidence" value="ECO:0007669"/>
    <property type="project" value="UniProtKB-UniRule"/>
</dbReference>
<dbReference type="InterPro" id="IPR006262">
    <property type="entry name" value="Cyt_deam_tetra"/>
</dbReference>
<evidence type="ECO:0000256" key="4">
    <source>
        <dbReference type="ARBA" id="ARBA00012783"/>
    </source>
</evidence>
<keyword evidence="18" id="KW-1185">Reference proteome</keyword>
<comment type="cofactor">
    <cofactor evidence="1 14 15">
        <name>Zn(2+)</name>
        <dbReference type="ChEBI" id="CHEBI:29105"/>
    </cofactor>
</comment>
<dbReference type="GO" id="GO:0008270">
    <property type="term" value="F:zinc ion binding"/>
    <property type="evidence" value="ECO:0007669"/>
    <property type="project" value="UniProtKB-UniRule"/>
</dbReference>
<evidence type="ECO:0000313" key="17">
    <source>
        <dbReference type="EMBL" id="TDQ41733.1"/>
    </source>
</evidence>
<dbReference type="Gene3D" id="3.40.140.10">
    <property type="entry name" value="Cytidine Deaminase, domain 2"/>
    <property type="match status" value="1"/>
</dbReference>
<keyword evidence="8 14" id="KW-0862">Zinc</keyword>
<feature type="binding site" evidence="14">
    <location>
        <position position="86"/>
    </location>
    <ligand>
        <name>Zn(2+)</name>
        <dbReference type="ChEBI" id="CHEBI:29105"/>
        <note>catalytic</note>
    </ligand>
</feature>
<evidence type="ECO:0000256" key="11">
    <source>
        <dbReference type="ARBA" id="ARBA00049558"/>
    </source>
</evidence>
<dbReference type="InterPro" id="IPR016193">
    <property type="entry name" value="Cytidine_deaminase-like"/>
</dbReference>
<dbReference type="OrthoDB" id="9795347at2"/>
<protein>
    <recommendedName>
        <fullName evidence="5 15">Cytidine deaminase</fullName>
        <ecNumber evidence="4 15">3.5.4.5</ecNumber>
    </recommendedName>
    <alternativeName>
        <fullName evidence="9 15">Cytidine aminohydrolase</fullName>
    </alternativeName>
</protein>
<evidence type="ECO:0000256" key="6">
    <source>
        <dbReference type="ARBA" id="ARBA00022723"/>
    </source>
</evidence>
<evidence type="ECO:0000259" key="16">
    <source>
        <dbReference type="PROSITE" id="PS51747"/>
    </source>
</evidence>
<dbReference type="PANTHER" id="PTHR11644:SF2">
    <property type="entry name" value="CYTIDINE DEAMINASE"/>
    <property type="match status" value="1"/>
</dbReference>
<comment type="catalytic activity">
    <reaction evidence="11 15">
        <text>cytidine + H2O + H(+) = uridine + NH4(+)</text>
        <dbReference type="Rhea" id="RHEA:16069"/>
        <dbReference type="ChEBI" id="CHEBI:15377"/>
        <dbReference type="ChEBI" id="CHEBI:15378"/>
        <dbReference type="ChEBI" id="CHEBI:16704"/>
        <dbReference type="ChEBI" id="CHEBI:17562"/>
        <dbReference type="ChEBI" id="CHEBI:28938"/>
        <dbReference type="EC" id="3.5.4.5"/>
    </reaction>
</comment>
<dbReference type="FunFam" id="3.40.140.10:FF:000008">
    <property type="entry name" value="Cytidine deaminase"/>
    <property type="match status" value="1"/>
</dbReference>
<comment type="function">
    <text evidence="2 15">This enzyme scavenges exogenous and endogenous cytidine and 2'-deoxycytidine for UMP synthesis.</text>
</comment>
<comment type="similarity">
    <text evidence="3 15">Belongs to the cytidine and deoxycytidylate deaminase family.</text>
</comment>
<comment type="caution">
    <text evidence="17">The sequence shown here is derived from an EMBL/GenBank/DDBJ whole genome shotgun (WGS) entry which is preliminary data.</text>
</comment>
<feature type="binding site" evidence="14">
    <location>
        <position position="53"/>
    </location>
    <ligand>
        <name>Zn(2+)</name>
        <dbReference type="ChEBI" id="CHEBI:29105"/>
        <note>catalytic</note>
    </ligand>
</feature>
<feature type="domain" description="CMP/dCMP-type deaminase" evidence="16">
    <location>
        <begin position="1"/>
        <end position="128"/>
    </location>
</feature>
<dbReference type="RefSeq" id="WP_133579582.1">
    <property type="nucleotide sequence ID" value="NZ_SNYJ01000003.1"/>
</dbReference>
<feature type="active site" description="Proton donor" evidence="12">
    <location>
        <position position="55"/>
    </location>
</feature>
<evidence type="ECO:0000256" key="9">
    <source>
        <dbReference type="ARBA" id="ARBA00032005"/>
    </source>
</evidence>
<dbReference type="EC" id="3.5.4.5" evidence="4 15"/>
<evidence type="ECO:0000256" key="15">
    <source>
        <dbReference type="RuleBase" id="RU364006"/>
    </source>
</evidence>
<dbReference type="EMBL" id="SNYJ01000003">
    <property type="protein sequence ID" value="TDQ41733.1"/>
    <property type="molecule type" value="Genomic_DNA"/>
</dbReference>
<sequence length="131" mass="14270">MNKQQLFQQALEAREQAYTPYSKFNVGAALVTTDGEVVLGANIENASYGLTNCAERTAFFTARVEKHTAFSMLGVVAASKQPVPPCGACRQVMAEFCEPSMPVYLFNLEGDCKETTVGELLPGSFSKEDME</sequence>
<evidence type="ECO:0000313" key="18">
    <source>
        <dbReference type="Proteomes" id="UP000295632"/>
    </source>
</evidence>
<dbReference type="GO" id="GO:0005829">
    <property type="term" value="C:cytosol"/>
    <property type="evidence" value="ECO:0007669"/>
    <property type="project" value="TreeGrafter"/>
</dbReference>
<dbReference type="PANTHER" id="PTHR11644">
    <property type="entry name" value="CYTIDINE DEAMINASE"/>
    <property type="match status" value="1"/>
</dbReference>
<evidence type="ECO:0000256" key="7">
    <source>
        <dbReference type="ARBA" id="ARBA00022801"/>
    </source>
</evidence>
<organism evidence="17 18">
    <name type="scientific">Aureibacillus halotolerans</name>
    <dbReference type="NCBI Taxonomy" id="1508390"/>
    <lineage>
        <taxon>Bacteria</taxon>
        <taxon>Bacillati</taxon>
        <taxon>Bacillota</taxon>
        <taxon>Bacilli</taxon>
        <taxon>Bacillales</taxon>
        <taxon>Bacillaceae</taxon>
        <taxon>Aureibacillus</taxon>
    </lineage>
</organism>
<accession>A0A4R6U9R1</accession>
<dbReference type="NCBIfam" id="NF004064">
    <property type="entry name" value="PRK05578.1"/>
    <property type="match status" value="1"/>
</dbReference>